<proteinExistence type="predicted"/>
<dbReference type="Proteomes" id="UP001346869">
    <property type="component" value="Unassembled WGS sequence"/>
</dbReference>
<evidence type="ECO:0000313" key="2">
    <source>
        <dbReference type="EMBL" id="KAK5868926.1"/>
    </source>
</evidence>
<keyword evidence="3" id="KW-1185">Reference proteome</keyword>
<name>A0AAN7XXV1_ELEMC</name>
<organism evidence="2 3">
    <name type="scientific">Eleginops maclovinus</name>
    <name type="common">Patagonian blennie</name>
    <name type="synonym">Eleginus maclovinus</name>
    <dbReference type="NCBI Taxonomy" id="56733"/>
    <lineage>
        <taxon>Eukaryota</taxon>
        <taxon>Metazoa</taxon>
        <taxon>Chordata</taxon>
        <taxon>Craniata</taxon>
        <taxon>Vertebrata</taxon>
        <taxon>Euteleostomi</taxon>
        <taxon>Actinopterygii</taxon>
        <taxon>Neopterygii</taxon>
        <taxon>Teleostei</taxon>
        <taxon>Neoteleostei</taxon>
        <taxon>Acanthomorphata</taxon>
        <taxon>Eupercaria</taxon>
        <taxon>Perciformes</taxon>
        <taxon>Notothenioidei</taxon>
        <taxon>Eleginopidae</taxon>
        <taxon>Eleginops</taxon>
    </lineage>
</organism>
<dbReference type="AlphaFoldDB" id="A0AAN7XXV1"/>
<reference evidence="2 3" key="1">
    <citation type="journal article" date="2023" name="Genes (Basel)">
        <title>Chromosome-Level Genome Assembly and Circadian Gene Repertoire of the Patagonia Blennie Eleginops maclovinus-The Closest Ancestral Proxy of Antarctic Cryonotothenioids.</title>
        <authorList>
            <person name="Cheng C.C."/>
            <person name="Rivera-Colon A.G."/>
            <person name="Minhas B.F."/>
            <person name="Wilson L."/>
            <person name="Rayamajhi N."/>
            <person name="Vargas-Chacoff L."/>
            <person name="Catchen J.M."/>
        </authorList>
    </citation>
    <scope>NUCLEOTIDE SEQUENCE [LARGE SCALE GENOMIC DNA]</scope>
    <source>
        <strain evidence="2">JMC-PN-2008</strain>
    </source>
</reference>
<evidence type="ECO:0000313" key="3">
    <source>
        <dbReference type="Proteomes" id="UP001346869"/>
    </source>
</evidence>
<reference evidence="2 3" key="2">
    <citation type="journal article" date="2023" name="Mol. Biol. Evol.">
        <title>Genomics of Secondarily Temperate Adaptation in the Only Non-Antarctic Icefish.</title>
        <authorList>
            <person name="Rivera-Colon A.G."/>
            <person name="Rayamajhi N."/>
            <person name="Minhas B.F."/>
            <person name="Madrigal G."/>
            <person name="Bilyk K.T."/>
            <person name="Yoon V."/>
            <person name="Hune M."/>
            <person name="Gregory S."/>
            <person name="Cheng C.H.C."/>
            <person name="Catchen J.M."/>
        </authorList>
    </citation>
    <scope>NUCLEOTIDE SEQUENCE [LARGE SCALE GENOMIC DNA]</scope>
    <source>
        <strain evidence="2">JMC-PN-2008</strain>
    </source>
</reference>
<feature type="region of interest" description="Disordered" evidence="1">
    <location>
        <begin position="11"/>
        <end position="53"/>
    </location>
</feature>
<gene>
    <name evidence="2" type="ORF">PBY51_009898</name>
</gene>
<dbReference type="EMBL" id="JAUZQC010000007">
    <property type="protein sequence ID" value="KAK5868926.1"/>
    <property type="molecule type" value="Genomic_DNA"/>
</dbReference>
<sequence>MFCHTCAHPLSGSISSSIYHPRLKAETTQPAGQPALSRPARPRQAPPGLRSVDPEGLLTAVGALSAPGPYSAKPFLTLLKTD</sequence>
<protein>
    <submittedName>
        <fullName evidence="2">Uncharacterized protein</fullName>
    </submittedName>
</protein>
<evidence type="ECO:0000256" key="1">
    <source>
        <dbReference type="SAM" id="MobiDB-lite"/>
    </source>
</evidence>
<comment type="caution">
    <text evidence="2">The sequence shown here is derived from an EMBL/GenBank/DDBJ whole genome shotgun (WGS) entry which is preliminary data.</text>
</comment>
<accession>A0AAN7XXV1</accession>